<evidence type="ECO:0000256" key="10">
    <source>
        <dbReference type="PIRNR" id="PIRNR000804"/>
    </source>
</evidence>
<dbReference type="SMART" id="SM00480">
    <property type="entry name" value="POL3Bc"/>
    <property type="match status" value="1"/>
</dbReference>
<evidence type="ECO:0000259" key="12">
    <source>
        <dbReference type="Pfam" id="PF02767"/>
    </source>
</evidence>
<dbReference type="PANTHER" id="PTHR30478:SF0">
    <property type="entry name" value="BETA SLIDING CLAMP"/>
    <property type="match status" value="1"/>
</dbReference>
<feature type="domain" description="DNA polymerase III beta sliding clamp central" evidence="12">
    <location>
        <begin position="132"/>
        <end position="245"/>
    </location>
</feature>
<keyword evidence="5 10" id="KW-0808">Transferase</keyword>
<dbReference type="GO" id="GO:0003677">
    <property type="term" value="F:DNA binding"/>
    <property type="evidence" value="ECO:0007669"/>
    <property type="project" value="UniProtKB-UniRule"/>
</dbReference>
<dbReference type="PIRSF" id="PIRSF000804">
    <property type="entry name" value="DNA_pol_III_b"/>
    <property type="match status" value="1"/>
</dbReference>
<comment type="function">
    <text evidence="10">Confers DNA tethering and processivity to DNA polymerases and other proteins. Acts as a clamp, forming a ring around DNA (a reaction catalyzed by the clamp-loading complex) which diffuses in an ATP-independent manner freely and bidirectionally along dsDNA. Initially characterized for its ability to contact the catalytic subunit of DNA polymerase III (Pol III), a complex, multichain enzyme responsible for most of the replicative synthesis in bacteria; Pol III exhibits 3'-5' exonuclease proofreading activity. The beta chain is required for initiation of replication as well as for processivity of DNA replication.</text>
</comment>
<dbReference type="PANTHER" id="PTHR30478">
    <property type="entry name" value="DNA POLYMERASE III SUBUNIT BETA"/>
    <property type="match status" value="1"/>
</dbReference>
<evidence type="ECO:0000256" key="5">
    <source>
        <dbReference type="ARBA" id="ARBA00022679"/>
    </source>
</evidence>
<dbReference type="NCBIfam" id="TIGR00663">
    <property type="entry name" value="dnan"/>
    <property type="match status" value="1"/>
</dbReference>
<keyword evidence="7 10" id="KW-0235">DNA replication</keyword>
<reference evidence="14" key="2">
    <citation type="submission" date="2021-04" db="EMBL/GenBank/DDBJ databases">
        <authorList>
            <person name="Gilroy R."/>
        </authorList>
    </citation>
    <scope>NUCLEOTIDE SEQUENCE</scope>
    <source>
        <strain evidence="14">ChiHecec3B27-8219</strain>
    </source>
</reference>
<organism evidence="14 15">
    <name type="scientific">Candidatus Prevotella avicola</name>
    <dbReference type="NCBI Taxonomy" id="2838738"/>
    <lineage>
        <taxon>Bacteria</taxon>
        <taxon>Pseudomonadati</taxon>
        <taxon>Bacteroidota</taxon>
        <taxon>Bacteroidia</taxon>
        <taxon>Bacteroidales</taxon>
        <taxon>Prevotellaceae</taxon>
        <taxon>Prevotella</taxon>
    </lineage>
</organism>
<accession>A0A9D2FYM7</accession>
<keyword evidence="4 10" id="KW-0963">Cytoplasm</keyword>
<keyword evidence="9" id="KW-0238">DNA-binding</keyword>
<feature type="domain" description="DNA polymerase III beta sliding clamp N-terminal" evidence="11">
    <location>
        <begin position="1"/>
        <end position="118"/>
    </location>
</feature>
<keyword evidence="8 10" id="KW-0239">DNA-directed DNA polymerase</keyword>
<evidence type="ECO:0000259" key="13">
    <source>
        <dbReference type="Pfam" id="PF02768"/>
    </source>
</evidence>
<protein>
    <recommendedName>
        <fullName evidence="3 10">Beta sliding clamp</fullName>
    </recommendedName>
</protein>
<keyword evidence="6 10" id="KW-0548">Nucleotidyltransferase</keyword>
<dbReference type="Proteomes" id="UP000824055">
    <property type="component" value="Unassembled WGS sequence"/>
</dbReference>
<dbReference type="Pfam" id="PF00712">
    <property type="entry name" value="DNA_pol3_beta"/>
    <property type="match status" value="1"/>
</dbReference>
<dbReference type="CDD" id="cd00140">
    <property type="entry name" value="beta_clamp"/>
    <property type="match status" value="1"/>
</dbReference>
<evidence type="ECO:0000256" key="9">
    <source>
        <dbReference type="ARBA" id="ARBA00023125"/>
    </source>
</evidence>
<dbReference type="InterPro" id="IPR001001">
    <property type="entry name" value="DNA_polIII_beta"/>
</dbReference>
<dbReference type="Pfam" id="PF02768">
    <property type="entry name" value="DNA_pol3_beta_3"/>
    <property type="match status" value="1"/>
</dbReference>
<dbReference type="InterPro" id="IPR022634">
    <property type="entry name" value="DNA_polIII_beta_N"/>
</dbReference>
<dbReference type="GO" id="GO:0003887">
    <property type="term" value="F:DNA-directed DNA polymerase activity"/>
    <property type="evidence" value="ECO:0007669"/>
    <property type="project" value="UniProtKB-UniRule"/>
</dbReference>
<dbReference type="EMBL" id="DXBE01000030">
    <property type="protein sequence ID" value="HIZ69027.1"/>
    <property type="molecule type" value="Genomic_DNA"/>
</dbReference>
<gene>
    <name evidence="14" type="primary">dnaN</name>
    <name evidence="14" type="ORF">H9966_03945</name>
</gene>
<dbReference type="Gene3D" id="3.70.10.10">
    <property type="match status" value="1"/>
</dbReference>
<evidence type="ECO:0000259" key="11">
    <source>
        <dbReference type="Pfam" id="PF00712"/>
    </source>
</evidence>
<evidence type="ECO:0000313" key="14">
    <source>
        <dbReference type="EMBL" id="HIZ69027.1"/>
    </source>
</evidence>
<comment type="similarity">
    <text evidence="2 10">Belongs to the beta sliding clamp family.</text>
</comment>
<dbReference type="GO" id="GO:0006271">
    <property type="term" value="P:DNA strand elongation involved in DNA replication"/>
    <property type="evidence" value="ECO:0007669"/>
    <property type="project" value="TreeGrafter"/>
</dbReference>
<comment type="subunit">
    <text evidence="10">Forms a ring-shaped head-to-tail homodimer around DNA.</text>
</comment>
<evidence type="ECO:0000256" key="6">
    <source>
        <dbReference type="ARBA" id="ARBA00022695"/>
    </source>
</evidence>
<comment type="subcellular location">
    <subcellularLocation>
        <location evidence="1 10">Cytoplasm</location>
    </subcellularLocation>
</comment>
<comment type="caution">
    <text evidence="14">The sequence shown here is derived from an EMBL/GenBank/DDBJ whole genome shotgun (WGS) entry which is preliminary data.</text>
</comment>
<evidence type="ECO:0000256" key="3">
    <source>
        <dbReference type="ARBA" id="ARBA00021035"/>
    </source>
</evidence>
<evidence type="ECO:0000256" key="1">
    <source>
        <dbReference type="ARBA" id="ARBA00004496"/>
    </source>
</evidence>
<dbReference type="SUPFAM" id="SSF55979">
    <property type="entry name" value="DNA clamp"/>
    <property type="match status" value="3"/>
</dbReference>
<dbReference type="InterPro" id="IPR022635">
    <property type="entry name" value="DNA_polIII_beta_C"/>
</dbReference>
<dbReference type="GO" id="GO:0009360">
    <property type="term" value="C:DNA polymerase III complex"/>
    <property type="evidence" value="ECO:0007669"/>
    <property type="project" value="InterPro"/>
</dbReference>
<dbReference type="AlphaFoldDB" id="A0A9D2FYM7"/>
<evidence type="ECO:0000313" key="15">
    <source>
        <dbReference type="Proteomes" id="UP000824055"/>
    </source>
</evidence>
<evidence type="ECO:0000256" key="7">
    <source>
        <dbReference type="ARBA" id="ARBA00022705"/>
    </source>
</evidence>
<dbReference type="GO" id="GO:0008408">
    <property type="term" value="F:3'-5' exonuclease activity"/>
    <property type="evidence" value="ECO:0007669"/>
    <property type="project" value="InterPro"/>
</dbReference>
<evidence type="ECO:0000256" key="4">
    <source>
        <dbReference type="ARBA" id="ARBA00022490"/>
    </source>
</evidence>
<evidence type="ECO:0000256" key="8">
    <source>
        <dbReference type="ARBA" id="ARBA00022932"/>
    </source>
</evidence>
<sequence length="374" mass="41601">MKFTVSSSAVSSRLNTLSKVIAGKNSLPILDCFLFQVSNNQLTITASDSSNMMQAIVELTEWDGEGEFALPHRTMLDAMKELPEQPLNFEVDMDTMAMKVNYQNGMYNFTAQRADEYPRPQHVSDAASTITLSSQILIDNINRSLFATANDELRPVMNGIYFDFTPDSLTMVASDGHKLVRCQDFTIKSEVPTAFIMPKKPAMLLRNTLDKDGGDVEVRFDDRGAELKYEGGQLSCRLIEGRYPNYNSVIPENNPNSATIDRASLASALRRVLPFADESSQLIRFHLEQGRIELSSEDIQFATAAKEQLACDYQGHPMSIGFKGGTLQEVLANLEGEQIIMQLADPSRAGIIIPAQQPENEDILMLIMPMLLND</sequence>
<dbReference type="Gene3D" id="3.10.150.10">
    <property type="entry name" value="DNA Polymerase III, subunit A, domain 2"/>
    <property type="match status" value="1"/>
</dbReference>
<proteinExistence type="inferred from homology"/>
<name>A0A9D2FYM7_9BACT</name>
<feature type="domain" description="DNA polymerase III beta sliding clamp C-terminal" evidence="13">
    <location>
        <begin position="248"/>
        <end position="370"/>
    </location>
</feature>
<dbReference type="InterPro" id="IPR022637">
    <property type="entry name" value="DNA_polIII_beta_cen"/>
</dbReference>
<dbReference type="Pfam" id="PF02767">
    <property type="entry name" value="DNA_pol3_beta_2"/>
    <property type="match status" value="1"/>
</dbReference>
<evidence type="ECO:0000256" key="2">
    <source>
        <dbReference type="ARBA" id="ARBA00010752"/>
    </source>
</evidence>
<dbReference type="GO" id="GO:0005737">
    <property type="term" value="C:cytoplasm"/>
    <property type="evidence" value="ECO:0007669"/>
    <property type="project" value="UniProtKB-SubCell"/>
</dbReference>
<reference evidence="14" key="1">
    <citation type="journal article" date="2021" name="PeerJ">
        <title>Extensive microbial diversity within the chicken gut microbiome revealed by metagenomics and culture.</title>
        <authorList>
            <person name="Gilroy R."/>
            <person name="Ravi A."/>
            <person name="Getino M."/>
            <person name="Pursley I."/>
            <person name="Horton D.L."/>
            <person name="Alikhan N.F."/>
            <person name="Baker D."/>
            <person name="Gharbi K."/>
            <person name="Hall N."/>
            <person name="Watson M."/>
            <person name="Adriaenssens E.M."/>
            <person name="Foster-Nyarko E."/>
            <person name="Jarju S."/>
            <person name="Secka A."/>
            <person name="Antonio M."/>
            <person name="Oren A."/>
            <person name="Chaudhuri R.R."/>
            <person name="La Ragione R."/>
            <person name="Hildebrand F."/>
            <person name="Pallen M.J."/>
        </authorList>
    </citation>
    <scope>NUCLEOTIDE SEQUENCE</scope>
    <source>
        <strain evidence="14">ChiHecec3B27-8219</strain>
    </source>
</reference>
<dbReference type="InterPro" id="IPR046938">
    <property type="entry name" value="DNA_clamp_sf"/>
</dbReference>